<gene>
    <name evidence="2" type="ORF">DEO72_LG6g1179</name>
</gene>
<organism evidence="2 3">
    <name type="scientific">Vigna unguiculata</name>
    <name type="common">Cowpea</name>
    <dbReference type="NCBI Taxonomy" id="3917"/>
    <lineage>
        <taxon>Eukaryota</taxon>
        <taxon>Viridiplantae</taxon>
        <taxon>Streptophyta</taxon>
        <taxon>Embryophyta</taxon>
        <taxon>Tracheophyta</taxon>
        <taxon>Spermatophyta</taxon>
        <taxon>Magnoliopsida</taxon>
        <taxon>eudicotyledons</taxon>
        <taxon>Gunneridae</taxon>
        <taxon>Pentapetalae</taxon>
        <taxon>rosids</taxon>
        <taxon>fabids</taxon>
        <taxon>Fabales</taxon>
        <taxon>Fabaceae</taxon>
        <taxon>Papilionoideae</taxon>
        <taxon>50 kb inversion clade</taxon>
        <taxon>NPAAA clade</taxon>
        <taxon>indigoferoid/millettioid clade</taxon>
        <taxon>Phaseoleae</taxon>
        <taxon>Vigna</taxon>
    </lineage>
</organism>
<keyword evidence="3" id="KW-1185">Reference proteome</keyword>
<feature type="region of interest" description="Disordered" evidence="1">
    <location>
        <begin position="187"/>
        <end position="209"/>
    </location>
</feature>
<proteinExistence type="predicted"/>
<evidence type="ECO:0000313" key="2">
    <source>
        <dbReference type="EMBL" id="QCD96475.1"/>
    </source>
</evidence>
<dbReference type="Proteomes" id="UP000501690">
    <property type="component" value="Linkage Group LG6"/>
</dbReference>
<evidence type="ECO:0000313" key="3">
    <source>
        <dbReference type="Proteomes" id="UP000501690"/>
    </source>
</evidence>
<reference evidence="2 3" key="1">
    <citation type="submission" date="2019-04" db="EMBL/GenBank/DDBJ databases">
        <title>An improved genome assembly and genetic linkage map for asparagus bean, Vigna unguiculata ssp. sesquipedialis.</title>
        <authorList>
            <person name="Xia Q."/>
            <person name="Zhang R."/>
            <person name="Dong Y."/>
        </authorList>
    </citation>
    <scope>NUCLEOTIDE SEQUENCE [LARGE SCALE GENOMIC DNA]</scope>
    <source>
        <tissue evidence="2">Leaf</tissue>
    </source>
</reference>
<accession>A0A4D6M5J2</accession>
<evidence type="ECO:0000256" key="1">
    <source>
        <dbReference type="SAM" id="MobiDB-lite"/>
    </source>
</evidence>
<protein>
    <submittedName>
        <fullName evidence="2">Uncharacterized protein</fullName>
    </submittedName>
</protein>
<sequence length="238" mass="27147">MSENNESPSQGLTQLSQSSKYSLKDEFLSLTPRNDIQGFKDCKQAVYPNSKMFFCEKCNKHVIKVFPRDATALLNKICTDMLEGLDKTAVFGKLPKEFAELVDKSLLFKVESRNDQTFKLKRSFRVKKVCFDDGIIDKFNDCGMKSVDVYAGNGEFSREKQRIIKDSCVDVAEDLLKKFTNESTDYGPPEFEVPIDNPTNEDSNKTLKRESAKKVVSLDSIEDNIPLKVLKRNIKKEK</sequence>
<dbReference type="EMBL" id="CP039350">
    <property type="protein sequence ID" value="QCD96475.1"/>
    <property type="molecule type" value="Genomic_DNA"/>
</dbReference>
<name>A0A4D6M5J2_VIGUN</name>
<dbReference type="AlphaFoldDB" id="A0A4D6M5J2"/>